<dbReference type="EMBL" id="CP071709">
    <property type="protein sequence ID" value="QVY61984.1"/>
    <property type="molecule type" value="Genomic_DNA"/>
</dbReference>
<proteinExistence type="predicted"/>
<protein>
    <submittedName>
        <fullName evidence="1">Uncharacterized protein</fullName>
    </submittedName>
</protein>
<reference evidence="1 2" key="1">
    <citation type="submission" date="2021-03" db="EMBL/GenBank/DDBJ databases">
        <title>The first data on the complete genome of the tetrodotoxin-producing bacterium.</title>
        <authorList>
            <person name="Melnikova D.I."/>
            <person name="Nijland R."/>
            <person name="Magarlamov T.Y."/>
        </authorList>
    </citation>
    <scope>NUCLEOTIDE SEQUENCE [LARGE SCALE GENOMIC DNA]</scope>
    <source>
        <strain evidence="1 2">1839</strain>
    </source>
</reference>
<evidence type="ECO:0000313" key="1">
    <source>
        <dbReference type="EMBL" id="QVY61984.1"/>
    </source>
</evidence>
<evidence type="ECO:0000313" key="2">
    <source>
        <dbReference type="Proteomes" id="UP000679247"/>
    </source>
</evidence>
<organism evidence="1 2">
    <name type="scientific">Cytobacillus gottheilii</name>
    <dbReference type="NCBI Taxonomy" id="859144"/>
    <lineage>
        <taxon>Bacteria</taxon>
        <taxon>Bacillati</taxon>
        <taxon>Bacillota</taxon>
        <taxon>Bacilli</taxon>
        <taxon>Bacillales</taxon>
        <taxon>Bacillaceae</taxon>
        <taxon>Cytobacillus</taxon>
    </lineage>
</organism>
<sequence length="333" mass="39242">MAAAQLLDNLISINHRIDPYYELQLMDDHLLIINKSSKLPKYKIPVHNWHSEELVILQKWSSGSAVEHQLREIELAGRQSNLLALIRHLKDKIFIKLKNYKVRNWLYNGLSQYQDMISLREHYHLYQNLVGKTEKDHFHFIISQEFIDLPFTNRLIEIGSCSKLNEDVFHHEIKNRWVIIAANQELSYFQQQQIYRLGERNPFILAFTLDLKEQRMLMGPRLNQKIHGCLHCIDSIDEKIIEHSASAGTTDDELKDYFFRAIESEMLDLMIDESYQYNSGFSSTIGKQFIFDLQNDYVAYKQIRKNMACPVCMNMDLKGGEKDEKRIEFGFGF</sequence>
<accession>A0ABX8FCM4</accession>
<keyword evidence="2" id="KW-1185">Reference proteome</keyword>
<name>A0ABX8FCM4_9BACI</name>
<dbReference type="RefSeq" id="WP_214477293.1">
    <property type="nucleotide sequence ID" value="NZ_CP071709.1"/>
</dbReference>
<dbReference type="Proteomes" id="UP000679247">
    <property type="component" value="Chromosome"/>
</dbReference>
<gene>
    <name evidence="1" type="ORF">J1899_02375</name>
</gene>